<organism evidence="1 2">
    <name type="scientific">Setaria viridis</name>
    <name type="common">Green bristlegrass</name>
    <name type="synonym">Setaria italica subsp. viridis</name>
    <dbReference type="NCBI Taxonomy" id="4556"/>
    <lineage>
        <taxon>Eukaryota</taxon>
        <taxon>Viridiplantae</taxon>
        <taxon>Streptophyta</taxon>
        <taxon>Embryophyta</taxon>
        <taxon>Tracheophyta</taxon>
        <taxon>Spermatophyta</taxon>
        <taxon>Magnoliopsida</taxon>
        <taxon>Liliopsida</taxon>
        <taxon>Poales</taxon>
        <taxon>Poaceae</taxon>
        <taxon>PACMAD clade</taxon>
        <taxon>Panicoideae</taxon>
        <taxon>Panicodae</taxon>
        <taxon>Paniceae</taxon>
        <taxon>Cenchrinae</taxon>
        <taxon>Setaria</taxon>
    </lineage>
</organism>
<keyword evidence="2" id="KW-1185">Reference proteome</keyword>
<protein>
    <submittedName>
        <fullName evidence="1">Uncharacterized protein</fullName>
    </submittedName>
</protein>
<dbReference type="EMBL" id="CM016555">
    <property type="protein sequence ID" value="TKW20660.1"/>
    <property type="molecule type" value="Genomic_DNA"/>
</dbReference>
<dbReference type="Proteomes" id="UP000298652">
    <property type="component" value="Chromosome 4"/>
</dbReference>
<sequence length="95" mass="9914">MWRRGVVLDPSLALGGWDTVTRLAGTPSCSPAAGVRCGSRAAATAFRRVPRLGSCTCHRSPVSTPAAVNEAGRPAGPCCCLPDLPARRTHVSLQF</sequence>
<evidence type="ECO:0000313" key="2">
    <source>
        <dbReference type="Proteomes" id="UP000298652"/>
    </source>
</evidence>
<dbReference type="AlphaFoldDB" id="A0A4U6UVL6"/>
<gene>
    <name evidence="1" type="ORF">SEVIR_4G104301v2</name>
</gene>
<accession>A0A4U6UVL6</accession>
<proteinExistence type="predicted"/>
<name>A0A4U6UVL6_SETVI</name>
<dbReference type="Gramene" id="TKW20660">
    <property type="protein sequence ID" value="TKW20660"/>
    <property type="gene ID" value="SEVIR_4G104301v2"/>
</dbReference>
<reference evidence="1" key="1">
    <citation type="submission" date="2019-03" db="EMBL/GenBank/DDBJ databases">
        <title>WGS assembly of Setaria viridis.</title>
        <authorList>
            <person name="Huang P."/>
            <person name="Jenkins J."/>
            <person name="Grimwood J."/>
            <person name="Barry K."/>
            <person name="Healey A."/>
            <person name="Mamidi S."/>
            <person name="Sreedasyam A."/>
            <person name="Shu S."/>
            <person name="Feldman M."/>
            <person name="Wu J."/>
            <person name="Yu Y."/>
            <person name="Chen C."/>
            <person name="Johnson J."/>
            <person name="Rokhsar D."/>
            <person name="Baxter I."/>
            <person name="Schmutz J."/>
            <person name="Brutnell T."/>
            <person name="Kellogg E."/>
        </authorList>
    </citation>
    <scope>NUCLEOTIDE SEQUENCE [LARGE SCALE GENOMIC DNA]</scope>
</reference>
<evidence type="ECO:0000313" key="1">
    <source>
        <dbReference type="EMBL" id="TKW20660.1"/>
    </source>
</evidence>